<keyword evidence="3" id="KW-1185">Reference proteome</keyword>
<dbReference type="InterPro" id="IPR036163">
    <property type="entry name" value="HMA_dom_sf"/>
</dbReference>
<proteinExistence type="predicted"/>
<gene>
    <name evidence="2" type="ORF">J6I44_05125</name>
</gene>
<name>A0ABT3PJU7_9BACT</name>
<dbReference type="CDD" id="cd00371">
    <property type="entry name" value="HMA"/>
    <property type="match status" value="1"/>
</dbReference>
<dbReference type="Pfam" id="PF00403">
    <property type="entry name" value="HMA"/>
    <property type="match status" value="1"/>
</dbReference>
<dbReference type="Proteomes" id="UP001207918">
    <property type="component" value="Unassembled WGS sequence"/>
</dbReference>
<evidence type="ECO:0000259" key="1">
    <source>
        <dbReference type="Pfam" id="PF00403"/>
    </source>
</evidence>
<evidence type="ECO:0000313" key="2">
    <source>
        <dbReference type="EMBL" id="MCW9706221.1"/>
    </source>
</evidence>
<protein>
    <submittedName>
        <fullName evidence="2">Heavy-metal-associated domain-containing protein</fullName>
    </submittedName>
</protein>
<feature type="domain" description="HMA" evidence="1">
    <location>
        <begin position="1"/>
        <end position="24"/>
    </location>
</feature>
<dbReference type="RefSeq" id="WP_434084224.1">
    <property type="nucleotide sequence ID" value="NZ_JAGGJA010000003.1"/>
</dbReference>
<reference evidence="2 3" key="1">
    <citation type="submission" date="2021-03" db="EMBL/GenBank/DDBJ databases">
        <title>Aliifodinibius sp. nov., a new bacterium isolated from saline soil.</title>
        <authorList>
            <person name="Galisteo C."/>
            <person name="De La Haba R."/>
            <person name="Sanchez-Porro C."/>
            <person name="Ventosa A."/>
        </authorList>
    </citation>
    <scope>NUCLEOTIDE SEQUENCE [LARGE SCALE GENOMIC DNA]</scope>
    <source>
        <strain evidence="2 3">1BSP15-2V2</strain>
    </source>
</reference>
<dbReference type="Gene3D" id="3.30.70.100">
    <property type="match status" value="1"/>
</dbReference>
<comment type="caution">
    <text evidence="2">The sequence shown here is derived from an EMBL/GenBank/DDBJ whole genome shotgun (WGS) entry which is preliminary data.</text>
</comment>
<sequence length="36" mass="3848">MSCSGCANTVQQALNNIDGVTNAKGQSWEWVCIGYV</sequence>
<organism evidence="2 3">
    <name type="scientific">Fodinibius salsisoli</name>
    <dbReference type="NCBI Taxonomy" id="2820877"/>
    <lineage>
        <taxon>Bacteria</taxon>
        <taxon>Pseudomonadati</taxon>
        <taxon>Balneolota</taxon>
        <taxon>Balneolia</taxon>
        <taxon>Balneolales</taxon>
        <taxon>Balneolaceae</taxon>
        <taxon>Fodinibius</taxon>
    </lineage>
</organism>
<dbReference type="EMBL" id="JAGGJA010000003">
    <property type="protein sequence ID" value="MCW9706221.1"/>
    <property type="molecule type" value="Genomic_DNA"/>
</dbReference>
<dbReference type="InterPro" id="IPR006121">
    <property type="entry name" value="HMA_dom"/>
</dbReference>
<dbReference type="SUPFAM" id="SSF55008">
    <property type="entry name" value="HMA, heavy metal-associated domain"/>
    <property type="match status" value="1"/>
</dbReference>
<evidence type="ECO:0000313" key="3">
    <source>
        <dbReference type="Proteomes" id="UP001207918"/>
    </source>
</evidence>
<accession>A0ABT3PJU7</accession>